<dbReference type="InterPro" id="IPR004218">
    <property type="entry name" value="GSHS_ATP-bd"/>
</dbReference>
<dbReference type="GO" id="GO:0004363">
    <property type="term" value="F:glutathione synthase activity"/>
    <property type="evidence" value="ECO:0007669"/>
    <property type="project" value="InterPro"/>
</dbReference>
<sequence>MSAEKISLLTYAESPNLADGEKLLPTAFEKSGLVAEPTPWDGDVNWEDYSTIILRACWNYHLKRDDFLSWLESQEATGKKILNPLNVVKWNTDKHYLLDLESRGVNIIPTQILEPSDKQSLVSVLETRNWKTGVVKPVVGASAYKVQRFDLASASSVEKQLQRNEPLLVQRFCPEINEVGEYSLMFFGGVFSHAVLKKPKSDDFRTQPHFGGSEWLVEADGKIIEQTSSILAKIDSPLLYAQVDGVVVNGAFQLMELELVEPYLFLDLVPKAPQDFVKAYKKLTD</sequence>
<dbReference type="GO" id="GO:0005524">
    <property type="term" value="F:ATP binding"/>
    <property type="evidence" value="ECO:0007669"/>
    <property type="project" value="InterPro"/>
</dbReference>
<dbReference type="Gene3D" id="3.40.50.20">
    <property type="match status" value="1"/>
</dbReference>
<dbReference type="EMBL" id="LBOZ01000008">
    <property type="protein sequence ID" value="KKP46790.1"/>
    <property type="molecule type" value="Genomic_DNA"/>
</dbReference>
<dbReference type="PANTHER" id="PTHR39217:SF1">
    <property type="entry name" value="GLUTATHIONE SYNTHETASE"/>
    <property type="match status" value="1"/>
</dbReference>
<reference evidence="2 3" key="1">
    <citation type="journal article" date="2015" name="Nature">
        <title>rRNA introns, odd ribosomes, and small enigmatic genomes across a large radiation of phyla.</title>
        <authorList>
            <person name="Brown C.T."/>
            <person name="Hug L.A."/>
            <person name="Thomas B.C."/>
            <person name="Sharon I."/>
            <person name="Castelle C.J."/>
            <person name="Singh A."/>
            <person name="Wilkins M.J."/>
            <person name="Williams K.H."/>
            <person name="Banfield J.F."/>
        </authorList>
    </citation>
    <scope>NUCLEOTIDE SEQUENCE [LARGE SCALE GENOMIC DNA]</scope>
</reference>
<protein>
    <recommendedName>
        <fullName evidence="1">Prokaryotic glutathione synthetase ATP-binding domain-containing protein</fullName>
    </recommendedName>
</protein>
<evidence type="ECO:0000259" key="1">
    <source>
        <dbReference type="Pfam" id="PF02955"/>
    </source>
</evidence>
<organism evidence="2 3">
    <name type="scientific">Candidatus Woesebacteria bacterium GW2011_GWA2_33_28</name>
    <dbReference type="NCBI Taxonomy" id="1618561"/>
    <lineage>
        <taxon>Bacteria</taxon>
        <taxon>Candidatus Woeseibacteriota</taxon>
    </lineage>
</organism>
<accession>A0A0G0C6B4</accession>
<dbReference type="PANTHER" id="PTHR39217">
    <property type="match status" value="1"/>
</dbReference>
<dbReference type="Gene3D" id="3.30.1490.20">
    <property type="entry name" value="ATP-grasp fold, A domain"/>
    <property type="match status" value="1"/>
</dbReference>
<dbReference type="InterPro" id="IPR053191">
    <property type="entry name" value="DcsG_Biosynth_Enzyme"/>
</dbReference>
<dbReference type="Pfam" id="PF02955">
    <property type="entry name" value="GSH-S_ATP"/>
    <property type="match status" value="1"/>
</dbReference>
<proteinExistence type="predicted"/>
<dbReference type="AlphaFoldDB" id="A0A0G0C6B4"/>
<dbReference type="Proteomes" id="UP000033995">
    <property type="component" value="Unassembled WGS sequence"/>
</dbReference>
<name>A0A0G0C6B4_9BACT</name>
<gene>
    <name evidence="2" type="ORF">UR38_C0008G0021</name>
</gene>
<dbReference type="InterPro" id="IPR013815">
    <property type="entry name" value="ATP_grasp_subdomain_1"/>
</dbReference>
<evidence type="ECO:0000313" key="2">
    <source>
        <dbReference type="EMBL" id="KKP46790.1"/>
    </source>
</evidence>
<dbReference type="Gene3D" id="3.30.470.20">
    <property type="entry name" value="ATP-grasp fold, B domain"/>
    <property type="match status" value="1"/>
</dbReference>
<dbReference type="SUPFAM" id="SSF56059">
    <property type="entry name" value="Glutathione synthetase ATP-binding domain-like"/>
    <property type="match status" value="1"/>
</dbReference>
<comment type="caution">
    <text evidence="2">The sequence shown here is derived from an EMBL/GenBank/DDBJ whole genome shotgun (WGS) entry which is preliminary data.</text>
</comment>
<feature type="domain" description="Prokaryotic glutathione synthetase ATP-binding" evidence="1">
    <location>
        <begin position="118"/>
        <end position="231"/>
    </location>
</feature>
<evidence type="ECO:0000313" key="3">
    <source>
        <dbReference type="Proteomes" id="UP000033995"/>
    </source>
</evidence>